<protein>
    <submittedName>
        <fullName evidence="5">Helix-turn-helix transcriptional regulator</fullName>
    </submittedName>
</protein>
<keyword evidence="1" id="KW-0805">Transcription regulation</keyword>
<keyword evidence="2" id="KW-0238">DNA-binding</keyword>
<dbReference type="Gene3D" id="1.10.10.10">
    <property type="entry name" value="Winged helix-like DNA-binding domain superfamily/Winged helix DNA-binding domain"/>
    <property type="match status" value="1"/>
</dbReference>
<evidence type="ECO:0000256" key="2">
    <source>
        <dbReference type="ARBA" id="ARBA00023125"/>
    </source>
</evidence>
<dbReference type="InterPro" id="IPR002577">
    <property type="entry name" value="HTH_HxlR"/>
</dbReference>
<keyword evidence="3" id="KW-0804">Transcription</keyword>
<evidence type="ECO:0000256" key="3">
    <source>
        <dbReference type="ARBA" id="ARBA00023163"/>
    </source>
</evidence>
<organism evidence="5 6">
    <name type="scientific">Ruegeria sediminis</name>
    <dbReference type="NCBI Taxonomy" id="2583820"/>
    <lineage>
        <taxon>Bacteria</taxon>
        <taxon>Pseudomonadati</taxon>
        <taxon>Pseudomonadota</taxon>
        <taxon>Alphaproteobacteria</taxon>
        <taxon>Rhodobacterales</taxon>
        <taxon>Roseobacteraceae</taxon>
        <taxon>Ruegeria</taxon>
    </lineage>
</organism>
<dbReference type="InterPro" id="IPR036390">
    <property type="entry name" value="WH_DNA-bd_sf"/>
</dbReference>
<dbReference type="PANTHER" id="PTHR33204:SF18">
    <property type="entry name" value="TRANSCRIPTIONAL REGULATORY PROTEIN"/>
    <property type="match status" value="1"/>
</dbReference>
<dbReference type="PANTHER" id="PTHR33204">
    <property type="entry name" value="TRANSCRIPTIONAL REGULATOR, MARR FAMILY"/>
    <property type="match status" value="1"/>
</dbReference>
<evidence type="ECO:0000313" key="6">
    <source>
        <dbReference type="Proteomes" id="UP001193035"/>
    </source>
</evidence>
<comment type="caution">
    <text evidence="5">The sequence shown here is derived from an EMBL/GenBank/DDBJ whole genome shotgun (WGS) entry which is preliminary data.</text>
</comment>
<dbReference type="PROSITE" id="PS51118">
    <property type="entry name" value="HTH_HXLR"/>
    <property type="match status" value="1"/>
</dbReference>
<dbReference type="SUPFAM" id="SSF46785">
    <property type="entry name" value="Winged helix' DNA-binding domain"/>
    <property type="match status" value="1"/>
</dbReference>
<dbReference type="InterPro" id="IPR036388">
    <property type="entry name" value="WH-like_DNA-bd_sf"/>
</dbReference>
<evidence type="ECO:0000259" key="4">
    <source>
        <dbReference type="PROSITE" id="PS51118"/>
    </source>
</evidence>
<evidence type="ECO:0000256" key="1">
    <source>
        <dbReference type="ARBA" id="ARBA00023015"/>
    </source>
</evidence>
<dbReference type="CDD" id="cd00090">
    <property type="entry name" value="HTH_ARSR"/>
    <property type="match status" value="1"/>
</dbReference>
<proteinExistence type="predicted"/>
<name>A0ABY2WVY4_9RHOB</name>
<sequence>MTTKPYGLFCPTSKACEILMPRWTIQILGELWGGSTRFNDIRRGLPGISPTLLTKRLKEMQENGLLERVEDKATGNIDYLRTEKAAELDTVLADLAKWAQRHIKAEIALEDRDADLLMWNVRRQIDLDELPPKQNVMRFNFSDATSPASTYWLITKPGETVELCASDPGFDVDLYIETGVAVMTGFYLGRSSFERAVENGSFFMSGDQRLIKTFRRWFKFSMHSHTDGIVQVDDAAL</sequence>
<dbReference type="SUPFAM" id="SSF55718">
    <property type="entry name" value="SCP-like"/>
    <property type="match status" value="1"/>
</dbReference>
<accession>A0ABY2WVY4</accession>
<feature type="domain" description="HTH hxlR-type" evidence="4">
    <location>
        <begin position="10"/>
        <end position="107"/>
    </location>
</feature>
<reference evidence="5 6" key="1">
    <citation type="submission" date="2019-05" db="EMBL/GenBank/DDBJ databases">
        <title>Ruegeria sp. nov., isolated from tidal flat.</title>
        <authorList>
            <person name="Kim W."/>
        </authorList>
    </citation>
    <scope>NUCLEOTIDE SEQUENCE [LARGE SCALE GENOMIC DNA]</scope>
    <source>
        <strain evidence="5 6">CAU 1488</strain>
    </source>
</reference>
<gene>
    <name evidence="5" type="ORF">FGK63_12370</name>
</gene>
<dbReference type="InterPro" id="IPR011991">
    <property type="entry name" value="ArsR-like_HTH"/>
</dbReference>
<dbReference type="InterPro" id="IPR036527">
    <property type="entry name" value="SCP2_sterol-bd_dom_sf"/>
</dbReference>
<dbReference type="Proteomes" id="UP001193035">
    <property type="component" value="Unassembled WGS sequence"/>
</dbReference>
<dbReference type="EMBL" id="VCPD01000004">
    <property type="protein sequence ID" value="TMV06908.1"/>
    <property type="molecule type" value="Genomic_DNA"/>
</dbReference>
<evidence type="ECO:0000313" key="5">
    <source>
        <dbReference type="EMBL" id="TMV06908.1"/>
    </source>
</evidence>
<keyword evidence="6" id="KW-1185">Reference proteome</keyword>
<dbReference type="Pfam" id="PF01638">
    <property type="entry name" value="HxlR"/>
    <property type="match status" value="1"/>
</dbReference>